<feature type="compositionally biased region" description="Polar residues" evidence="1">
    <location>
        <begin position="207"/>
        <end position="218"/>
    </location>
</feature>
<dbReference type="Ensembl" id="ENSACOT00000006890.1">
    <property type="protein sequence ID" value="ENSACOP00000006656.1"/>
    <property type="gene ID" value="ENSACOG00000004655.1"/>
</dbReference>
<organism evidence="2 3">
    <name type="scientific">Amazona collaria</name>
    <name type="common">yellow-billed parrot</name>
    <dbReference type="NCBI Taxonomy" id="241587"/>
    <lineage>
        <taxon>Eukaryota</taxon>
        <taxon>Metazoa</taxon>
        <taxon>Chordata</taxon>
        <taxon>Craniata</taxon>
        <taxon>Vertebrata</taxon>
        <taxon>Euteleostomi</taxon>
        <taxon>Archelosauria</taxon>
        <taxon>Archosauria</taxon>
        <taxon>Dinosauria</taxon>
        <taxon>Saurischia</taxon>
        <taxon>Theropoda</taxon>
        <taxon>Coelurosauria</taxon>
        <taxon>Aves</taxon>
        <taxon>Neognathae</taxon>
        <taxon>Neoaves</taxon>
        <taxon>Telluraves</taxon>
        <taxon>Australaves</taxon>
        <taxon>Psittaciformes</taxon>
        <taxon>Psittacidae</taxon>
        <taxon>Amazona</taxon>
    </lineage>
</organism>
<feature type="region of interest" description="Disordered" evidence="1">
    <location>
        <begin position="182"/>
        <end position="229"/>
    </location>
</feature>
<reference evidence="2" key="2">
    <citation type="submission" date="2025-09" db="UniProtKB">
        <authorList>
            <consortium name="Ensembl"/>
        </authorList>
    </citation>
    <scope>IDENTIFICATION</scope>
</reference>
<evidence type="ECO:0000256" key="1">
    <source>
        <dbReference type="SAM" id="MobiDB-lite"/>
    </source>
</evidence>
<dbReference type="Proteomes" id="UP000694522">
    <property type="component" value="Unplaced"/>
</dbReference>
<feature type="region of interest" description="Disordered" evidence="1">
    <location>
        <begin position="80"/>
        <end position="147"/>
    </location>
</feature>
<name>A0A8B9IUL7_9PSIT</name>
<protein>
    <submittedName>
        <fullName evidence="2">Uncharacterized protein</fullName>
    </submittedName>
</protein>
<evidence type="ECO:0000313" key="2">
    <source>
        <dbReference type="Ensembl" id="ENSACOP00000006656.1"/>
    </source>
</evidence>
<feature type="compositionally biased region" description="Basic and acidic residues" evidence="1">
    <location>
        <begin position="133"/>
        <end position="146"/>
    </location>
</feature>
<feature type="compositionally biased region" description="Basic and acidic residues" evidence="1">
    <location>
        <begin position="80"/>
        <end position="98"/>
    </location>
</feature>
<feature type="compositionally biased region" description="Basic residues" evidence="1">
    <location>
        <begin position="107"/>
        <end position="132"/>
    </location>
</feature>
<keyword evidence="3" id="KW-1185">Reference proteome</keyword>
<proteinExistence type="predicted"/>
<accession>A0A8B9IUL7</accession>
<reference evidence="2" key="1">
    <citation type="submission" date="2025-08" db="UniProtKB">
        <authorList>
            <consortium name="Ensembl"/>
        </authorList>
    </citation>
    <scope>IDENTIFICATION</scope>
</reference>
<sequence length="245" mass="27064">MIGFSEGLSPLKKPRNNLRLDISPLQATSVPTALQRESSTKLSPKTASSYKLFVPVVSFYSKEKCYLTPYERKELNEHHRLGERNRDEHLPAASRTEKMNMSLSRNKSLKPTKHTTKSKHGKTVRKAPKKVKRETSAEKSRVEKENVNSVVKKKMESPFRVLSMTVKPALKLQLGAAFFSAGKKSHSKNSVNQGRDAACDGKASPLKSESASGPSYASRSAARGESNAENVVSKCVLRACCTSLR</sequence>
<evidence type="ECO:0000313" key="3">
    <source>
        <dbReference type="Proteomes" id="UP000694522"/>
    </source>
</evidence>
<dbReference type="AlphaFoldDB" id="A0A8B9IUL7"/>